<keyword evidence="3" id="KW-0731">Sigma factor</keyword>
<dbReference type="InterPro" id="IPR013324">
    <property type="entry name" value="RNA_pol_sigma_r3/r4-like"/>
</dbReference>
<proteinExistence type="inferred from homology"/>
<evidence type="ECO:0000259" key="6">
    <source>
        <dbReference type="Pfam" id="PF08281"/>
    </source>
</evidence>
<dbReference type="SUPFAM" id="SSF88946">
    <property type="entry name" value="Sigma2 domain of RNA polymerase sigma factors"/>
    <property type="match status" value="1"/>
</dbReference>
<sequence length="190" mass="20681">MQARDTAAERAGNEQDAALVLAVAAGDRDALASLYDHHAGALLGIGLRILRERREAEDLVHDVFLEVWRRAHAYDPSRASVRAWLVLMMRSRSLDRRKSHAFARSAPLAHDPRVAPASESPAVLLDRNRVAAALAALPEAQRDVLVLGYFEGLSSSEIAERLGAPIGTVKSRVAAALRALRAQLGEEERP</sequence>
<dbReference type="NCBIfam" id="TIGR02937">
    <property type="entry name" value="sigma70-ECF"/>
    <property type="match status" value="1"/>
</dbReference>
<organism evidence="7 8">
    <name type="scientific">Sandaracinus amylolyticus</name>
    <dbReference type="NCBI Taxonomy" id="927083"/>
    <lineage>
        <taxon>Bacteria</taxon>
        <taxon>Pseudomonadati</taxon>
        <taxon>Myxococcota</taxon>
        <taxon>Polyangia</taxon>
        <taxon>Polyangiales</taxon>
        <taxon>Sandaracinaceae</taxon>
        <taxon>Sandaracinus</taxon>
    </lineage>
</organism>
<dbReference type="EMBL" id="CP011125">
    <property type="protein sequence ID" value="AKF05113.1"/>
    <property type="molecule type" value="Genomic_DNA"/>
</dbReference>
<feature type="domain" description="RNA polymerase sigma-70 region 2" evidence="5">
    <location>
        <begin position="34"/>
        <end position="100"/>
    </location>
</feature>
<dbReference type="Proteomes" id="UP000034883">
    <property type="component" value="Chromosome"/>
</dbReference>
<dbReference type="InterPro" id="IPR013249">
    <property type="entry name" value="RNA_pol_sigma70_r4_t2"/>
</dbReference>
<evidence type="ECO:0000313" key="7">
    <source>
        <dbReference type="EMBL" id="AKF05113.1"/>
    </source>
</evidence>
<dbReference type="GO" id="GO:0003677">
    <property type="term" value="F:DNA binding"/>
    <property type="evidence" value="ECO:0007669"/>
    <property type="project" value="InterPro"/>
</dbReference>
<dbReference type="InterPro" id="IPR039425">
    <property type="entry name" value="RNA_pol_sigma-70-like"/>
</dbReference>
<protein>
    <submittedName>
        <fullName evidence="7">RNA polymerase sigma-70 factor</fullName>
    </submittedName>
</protein>
<dbReference type="Pfam" id="PF08281">
    <property type="entry name" value="Sigma70_r4_2"/>
    <property type="match status" value="1"/>
</dbReference>
<name>A0A0F6YIG9_9BACT</name>
<dbReference type="RefSeq" id="WP_053232384.1">
    <property type="nucleotide sequence ID" value="NZ_CP011125.1"/>
</dbReference>
<evidence type="ECO:0000256" key="2">
    <source>
        <dbReference type="ARBA" id="ARBA00023015"/>
    </source>
</evidence>
<dbReference type="SUPFAM" id="SSF88659">
    <property type="entry name" value="Sigma3 and sigma4 domains of RNA polymerase sigma factors"/>
    <property type="match status" value="1"/>
</dbReference>
<dbReference type="STRING" id="927083.DB32_002262"/>
<dbReference type="InterPro" id="IPR007627">
    <property type="entry name" value="RNA_pol_sigma70_r2"/>
</dbReference>
<evidence type="ECO:0000256" key="4">
    <source>
        <dbReference type="ARBA" id="ARBA00023163"/>
    </source>
</evidence>
<evidence type="ECO:0000256" key="1">
    <source>
        <dbReference type="ARBA" id="ARBA00010641"/>
    </source>
</evidence>
<dbReference type="PANTHER" id="PTHR43133:SF62">
    <property type="entry name" value="RNA POLYMERASE SIGMA FACTOR SIGZ"/>
    <property type="match status" value="1"/>
</dbReference>
<dbReference type="Gene3D" id="1.10.1740.10">
    <property type="match status" value="1"/>
</dbReference>
<reference evidence="7 8" key="1">
    <citation type="submission" date="2015-03" db="EMBL/GenBank/DDBJ databases">
        <title>Genome assembly of Sandaracinus amylolyticus DSM 53668.</title>
        <authorList>
            <person name="Sharma G."/>
            <person name="Subramanian S."/>
        </authorList>
    </citation>
    <scope>NUCLEOTIDE SEQUENCE [LARGE SCALE GENOMIC DNA]</scope>
    <source>
        <strain evidence="7 8">DSM 53668</strain>
    </source>
</reference>
<dbReference type="CDD" id="cd06171">
    <property type="entry name" value="Sigma70_r4"/>
    <property type="match status" value="1"/>
</dbReference>
<comment type="similarity">
    <text evidence="1">Belongs to the sigma-70 factor family. ECF subfamily.</text>
</comment>
<keyword evidence="4" id="KW-0804">Transcription</keyword>
<keyword evidence="2" id="KW-0805">Transcription regulation</keyword>
<feature type="domain" description="RNA polymerase sigma factor 70 region 4 type 2" evidence="6">
    <location>
        <begin position="128"/>
        <end position="180"/>
    </location>
</feature>
<dbReference type="GO" id="GO:0016987">
    <property type="term" value="F:sigma factor activity"/>
    <property type="evidence" value="ECO:0007669"/>
    <property type="project" value="UniProtKB-KW"/>
</dbReference>
<accession>A0A0F6YIG9</accession>
<dbReference type="Pfam" id="PF04542">
    <property type="entry name" value="Sigma70_r2"/>
    <property type="match status" value="1"/>
</dbReference>
<dbReference type="InterPro" id="IPR014284">
    <property type="entry name" value="RNA_pol_sigma-70_dom"/>
</dbReference>
<dbReference type="InterPro" id="IPR036388">
    <property type="entry name" value="WH-like_DNA-bd_sf"/>
</dbReference>
<dbReference type="InterPro" id="IPR013325">
    <property type="entry name" value="RNA_pol_sigma_r2"/>
</dbReference>
<dbReference type="Gene3D" id="1.10.10.10">
    <property type="entry name" value="Winged helix-like DNA-binding domain superfamily/Winged helix DNA-binding domain"/>
    <property type="match status" value="1"/>
</dbReference>
<evidence type="ECO:0000313" key="8">
    <source>
        <dbReference type="Proteomes" id="UP000034883"/>
    </source>
</evidence>
<evidence type="ECO:0000259" key="5">
    <source>
        <dbReference type="Pfam" id="PF04542"/>
    </source>
</evidence>
<keyword evidence="8" id="KW-1185">Reference proteome</keyword>
<dbReference type="KEGG" id="samy:DB32_002262"/>
<dbReference type="AlphaFoldDB" id="A0A0F6YIG9"/>
<gene>
    <name evidence="7" type="ORF">DB32_002262</name>
</gene>
<evidence type="ECO:0000256" key="3">
    <source>
        <dbReference type="ARBA" id="ARBA00023082"/>
    </source>
</evidence>
<dbReference type="GO" id="GO:0006352">
    <property type="term" value="P:DNA-templated transcription initiation"/>
    <property type="evidence" value="ECO:0007669"/>
    <property type="project" value="InterPro"/>
</dbReference>
<dbReference type="PANTHER" id="PTHR43133">
    <property type="entry name" value="RNA POLYMERASE ECF-TYPE SIGMA FACTO"/>
    <property type="match status" value="1"/>
</dbReference>